<proteinExistence type="predicted"/>
<evidence type="ECO:0000256" key="3">
    <source>
        <dbReference type="ARBA" id="ARBA00023180"/>
    </source>
</evidence>
<dbReference type="PROSITE" id="PS51034">
    <property type="entry name" value="ZP_2"/>
    <property type="match status" value="1"/>
</dbReference>
<dbReference type="Proteomes" id="UP000018468">
    <property type="component" value="Linkage group LG27"/>
</dbReference>
<dbReference type="Ensembl" id="ENSLOCT00000004979.1">
    <property type="protein sequence ID" value="ENSLOCP00000004971.1"/>
    <property type="gene ID" value="ENSLOCG00000004151.1"/>
</dbReference>
<dbReference type="InterPro" id="IPR042235">
    <property type="entry name" value="ZP-C_dom"/>
</dbReference>
<feature type="domain" description="ZP" evidence="7">
    <location>
        <begin position="479"/>
        <end position="724"/>
    </location>
</feature>
<dbReference type="Gene3D" id="2.60.40.4100">
    <property type="entry name" value="Zona pellucida, ZP-C domain"/>
    <property type="match status" value="1"/>
</dbReference>
<dbReference type="GeneTree" id="ENSGT00940000163723"/>
<keyword evidence="5" id="KW-1133">Transmembrane helix</keyword>
<dbReference type="InterPro" id="IPR055356">
    <property type="entry name" value="ZP-N"/>
</dbReference>
<evidence type="ECO:0000256" key="2">
    <source>
        <dbReference type="ARBA" id="ARBA00023157"/>
    </source>
</evidence>
<dbReference type="Bgee" id="ENSLOCG00000004151">
    <property type="expression patterns" value="Expressed in pharyngeal gill and 4 other cell types or tissues"/>
</dbReference>
<dbReference type="Gene3D" id="2.60.40.3210">
    <property type="entry name" value="Zona pellucida, ZP-N domain"/>
    <property type="match status" value="1"/>
</dbReference>
<keyword evidence="5" id="KW-0812">Transmembrane</keyword>
<dbReference type="STRING" id="7918.ENSLOCP00000004971"/>
<accession>W5M9B2</accession>
<feature type="signal peptide" evidence="6">
    <location>
        <begin position="1"/>
        <end position="20"/>
    </location>
</feature>
<dbReference type="AlphaFoldDB" id="W5M9B2"/>
<dbReference type="InParanoid" id="W5M9B2"/>
<dbReference type="SMART" id="SM00241">
    <property type="entry name" value="ZP"/>
    <property type="match status" value="1"/>
</dbReference>
<evidence type="ECO:0000259" key="7">
    <source>
        <dbReference type="PROSITE" id="PS51034"/>
    </source>
</evidence>
<reference evidence="8" key="2">
    <citation type="submission" date="2025-08" db="UniProtKB">
        <authorList>
            <consortium name="Ensembl"/>
        </authorList>
    </citation>
    <scope>IDENTIFICATION</scope>
</reference>
<evidence type="ECO:0000256" key="1">
    <source>
        <dbReference type="ARBA" id="ARBA00022729"/>
    </source>
</evidence>
<keyword evidence="1 6" id="KW-0732">Signal</keyword>
<dbReference type="Pfam" id="PF00100">
    <property type="entry name" value="Zona_pellucida"/>
    <property type="match status" value="1"/>
</dbReference>
<feature type="transmembrane region" description="Helical" evidence="5">
    <location>
        <begin position="773"/>
        <end position="793"/>
    </location>
</feature>
<reference evidence="8" key="3">
    <citation type="submission" date="2025-09" db="UniProtKB">
        <authorList>
            <consortium name="Ensembl"/>
        </authorList>
    </citation>
    <scope>IDENTIFICATION</scope>
</reference>
<keyword evidence="3" id="KW-0325">Glycoprotein</keyword>
<dbReference type="HOGENOM" id="CLU_365460_0_0_1"/>
<dbReference type="InterPro" id="IPR001507">
    <property type="entry name" value="ZP_dom"/>
</dbReference>
<name>W5M9B2_LEPOC</name>
<evidence type="ECO:0000313" key="9">
    <source>
        <dbReference type="Proteomes" id="UP000018468"/>
    </source>
</evidence>
<evidence type="ECO:0000256" key="4">
    <source>
        <dbReference type="SAM" id="MobiDB-lite"/>
    </source>
</evidence>
<feature type="compositionally biased region" description="Low complexity" evidence="4">
    <location>
        <begin position="320"/>
        <end position="336"/>
    </location>
</feature>
<dbReference type="eggNOG" id="ENOG502QW8I">
    <property type="taxonomic scope" value="Eukaryota"/>
</dbReference>
<feature type="chain" id="PRO_5004867486" description="ZP domain-containing protein" evidence="6">
    <location>
        <begin position="21"/>
        <end position="810"/>
    </location>
</feature>
<keyword evidence="9" id="KW-1185">Reference proteome</keyword>
<dbReference type="Pfam" id="PF23344">
    <property type="entry name" value="ZP-N"/>
    <property type="match status" value="1"/>
</dbReference>
<dbReference type="PANTHER" id="PTHR14002">
    <property type="entry name" value="ENDOGLIN/TGF-BETA RECEPTOR TYPE III"/>
    <property type="match status" value="1"/>
</dbReference>
<dbReference type="InterPro" id="IPR048290">
    <property type="entry name" value="ZP_chr"/>
</dbReference>
<protein>
    <recommendedName>
        <fullName evidence="7">ZP domain-containing protein</fullName>
    </recommendedName>
</protein>
<dbReference type="PRINTS" id="PR00023">
    <property type="entry name" value="ZPELLUCIDA"/>
</dbReference>
<organism evidence="8 9">
    <name type="scientific">Lepisosteus oculatus</name>
    <name type="common">Spotted gar</name>
    <dbReference type="NCBI Taxonomy" id="7918"/>
    <lineage>
        <taxon>Eukaryota</taxon>
        <taxon>Metazoa</taxon>
        <taxon>Chordata</taxon>
        <taxon>Craniata</taxon>
        <taxon>Vertebrata</taxon>
        <taxon>Euteleostomi</taxon>
        <taxon>Actinopterygii</taxon>
        <taxon>Neopterygii</taxon>
        <taxon>Holostei</taxon>
        <taxon>Semionotiformes</taxon>
        <taxon>Lepisosteidae</taxon>
        <taxon>Lepisosteus</taxon>
    </lineage>
</organism>
<dbReference type="PANTHER" id="PTHR14002:SF59">
    <property type="entry name" value="CUB AND ZONA PELLUCIDA-LIKE DOMAIN-CONTAINING PROTEIN 1-RELATED"/>
    <property type="match status" value="1"/>
</dbReference>
<evidence type="ECO:0000256" key="5">
    <source>
        <dbReference type="SAM" id="Phobius"/>
    </source>
</evidence>
<keyword evidence="2" id="KW-1015">Disulfide bond</keyword>
<evidence type="ECO:0000256" key="6">
    <source>
        <dbReference type="SAM" id="SignalP"/>
    </source>
</evidence>
<reference evidence="9" key="1">
    <citation type="submission" date="2011-12" db="EMBL/GenBank/DDBJ databases">
        <title>The Draft Genome of Lepisosteus oculatus.</title>
        <authorList>
            <consortium name="The Broad Institute Genome Assembly &amp; Analysis Group"/>
            <consortium name="Computational R&amp;D Group"/>
            <consortium name="and Sequencing Platform"/>
            <person name="Di Palma F."/>
            <person name="Alfoldi J."/>
            <person name="Johnson J."/>
            <person name="Berlin A."/>
            <person name="Gnerre S."/>
            <person name="Jaffe D."/>
            <person name="MacCallum I."/>
            <person name="Young S."/>
            <person name="Walker B.J."/>
            <person name="Lander E.S."/>
            <person name="Lindblad-Toh K."/>
        </authorList>
    </citation>
    <scope>NUCLEOTIDE SEQUENCE [LARGE SCALE GENOMIC DNA]</scope>
</reference>
<feature type="region of interest" description="Disordered" evidence="4">
    <location>
        <begin position="287"/>
        <end position="336"/>
    </location>
</feature>
<feature type="compositionally biased region" description="Low complexity" evidence="4">
    <location>
        <begin position="287"/>
        <end position="313"/>
    </location>
</feature>
<dbReference type="EMBL" id="AHAT01008210">
    <property type="status" value="NOT_ANNOTATED_CDS"/>
    <property type="molecule type" value="Genomic_DNA"/>
</dbReference>
<dbReference type="InterPro" id="IPR055355">
    <property type="entry name" value="ZP-C"/>
</dbReference>
<dbReference type="GO" id="GO:0005615">
    <property type="term" value="C:extracellular space"/>
    <property type="evidence" value="ECO:0000318"/>
    <property type="project" value="GO_Central"/>
</dbReference>
<dbReference type="OMA" id="TTHPWWW"/>
<dbReference type="EMBL" id="AHAT01008211">
    <property type="status" value="NOT_ANNOTATED_CDS"/>
    <property type="molecule type" value="Genomic_DNA"/>
</dbReference>
<dbReference type="GO" id="GO:0009986">
    <property type="term" value="C:cell surface"/>
    <property type="evidence" value="ECO:0000318"/>
    <property type="project" value="GO_Central"/>
</dbReference>
<sequence>VTMSAFALVVCLSLGSSAFASHLQGGIMTFSPKGRNPDGTFRVDIRYKESFRTGCHQEFYWPCRSGNCGQNTHFQYGKIDDDPLGGGWCQAEGVMTRSIASDKPFELSESSCCWIYDSYDTPSWQLLTYVDLGTRSDTRQPNRSPVTTLPPVIRVPRNCPITYRLLAHDPDGDHVRCRYGLRSNSECYSCNTHPDFSLDENTCTLSYHYSLKTNHLFEIVLEDFPRQYVSLTYTDGTSSGRSPLVPHRSIRSIGGGSTSPSLPPTAASNWAASNWWWWFPATTQAPTTTPEPTTTAATTQAPTTTPEPTTTAASNWGWWPTTTTPSPTTTTTPYSRSLLSPPLSKIPLQFVVQVDNDVPSCTFGDYRPKLLSPTPAHGAFLNASVDHEFEISIRAQANYTTIYDIKISGPLNITKSFQYDQRSRIGQAFIKWTPTENDLNDHVPICFTAETTDGYQSELRCVVVFVGRNQISAGEADIECTENTMKIAVLKSSVRGIHESHLRLNDPSCTLTSNDTHVVAIMSLHSCGTQLEEDSEYLIFKNEITSFDNLNDIITRKHLVEIGFSCSYPKMGNVSFEFKAHKIPYVFTESGFGRFTYQFELFSSDLYNRMIDSRSYPVTVELQQMIYMDIVATSSLPNTQLFVESCRATPHDDPNDPVFYDIIRNGCIQDSTVQVFPSNQTEYRFGMEAFAFIGQFEEVYISCTVILCQAGNPYTRCAQGCTNGTSNSHGHHLHRRAVASQTARHYISQGPVRLTRSTGSAASSLNLNLNLNVVFIMGTLLIALVLVCGTVVYKARVSRVRYEVLPTSDF</sequence>
<keyword evidence="5" id="KW-0472">Membrane</keyword>
<evidence type="ECO:0000313" key="8">
    <source>
        <dbReference type="Ensembl" id="ENSLOCP00000004971.1"/>
    </source>
</evidence>